<keyword evidence="12" id="KW-1185">Reference proteome</keyword>
<keyword evidence="5 6" id="KW-0067">ATP-binding</keyword>
<dbReference type="SMART" id="SM00228">
    <property type="entry name" value="PDZ"/>
    <property type="match status" value="3"/>
</dbReference>
<evidence type="ECO:0000256" key="7">
    <source>
        <dbReference type="SAM" id="Coils"/>
    </source>
</evidence>
<feature type="region of interest" description="Disordered" evidence="8">
    <location>
        <begin position="89"/>
        <end position="138"/>
    </location>
</feature>
<dbReference type="GO" id="GO:0045216">
    <property type="term" value="P:cell-cell junction organization"/>
    <property type="evidence" value="ECO:0007669"/>
    <property type="project" value="TreeGrafter"/>
</dbReference>
<evidence type="ECO:0000256" key="1">
    <source>
        <dbReference type="ARBA" id="ARBA00022527"/>
    </source>
</evidence>
<accession>A0AAU9XAF2</accession>
<dbReference type="Pfam" id="PF00069">
    <property type="entry name" value="Pkinase"/>
    <property type="match status" value="1"/>
</dbReference>
<dbReference type="GO" id="GO:0004674">
    <property type="term" value="F:protein serine/threonine kinase activity"/>
    <property type="evidence" value="ECO:0007669"/>
    <property type="project" value="UniProtKB-KW"/>
</dbReference>
<evidence type="ECO:0000313" key="12">
    <source>
        <dbReference type="Proteomes" id="UP001159428"/>
    </source>
</evidence>
<dbReference type="GO" id="GO:0050839">
    <property type="term" value="F:cell adhesion molecule binding"/>
    <property type="evidence" value="ECO:0007669"/>
    <property type="project" value="TreeGrafter"/>
</dbReference>
<dbReference type="Proteomes" id="UP001159428">
    <property type="component" value="Unassembled WGS sequence"/>
</dbReference>
<feature type="coiled-coil region" evidence="7">
    <location>
        <begin position="1266"/>
        <end position="1357"/>
    </location>
</feature>
<keyword evidence="3 6" id="KW-0547">Nucleotide-binding</keyword>
<feature type="region of interest" description="Disordered" evidence="8">
    <location>
        <begin position="844"/>
        <end position="877"/>
    </location>
</feature>
<keyword evidence="7" id="KW-0175">Coiled coil</keyword>
<feature type="compositionally biased region" description="Polar residues" evidence="8">
    <location>
        <begin position="108"/>
        <end position="120"/>
    </location>
</feature>
<evidence type="ECO:0000313" key="11">
    <source>
        <dbReference type="EMBL" id="CAH3141576.1"/>
    </source>
</evidence>
<dbReference type="SUPFAM" id="SSF56112">
    <property type="entry name" value="Protein kinase-like (PK-like)"/>
    <property type="match status" value="1"/>
</dbReference>
<dbReference type="Pfam" id="PF00595">
    <property type="entry name" value="PDZ"/>
    <property type="match status" value="2"/>
</dbReference>
<evidence type="ECO:0000259" key="10">
    <source>
        <dbReference type="PROSITE" id="PS50106"/>
    </source>
</evidence>
<dbReference type="InterPro" id="IPR036034">
    <property type="entry name" value="PDZ_sf"/>
</dbReference>
<feature type="domain" description="Protein kinase" evidence="9">
    <location>
        <begin position="1447"/>
        <end position="1541"/>
    </location>
</feature>
<organism evidence="11 12">
    <name type="scientific">Pocillopora meandrina</name>
    <dbReference type="NCBI Taxonomy" id="46732"/>
    <lineage>
        <taxon>Eukaryota</taxon>
        <taxon>Metazoa</taxon>
        <taxon>Cnidaria</taxon>
        <taxon>Anthozoa</taxon>
        <taxon>Hexacorallia</taxon>
        <taxon>Scleractinia</taxon>
        <taxon>Astrocoeniina</taxon>
        <taxon>Pocilloporidae</taxon>
        <taxon>Pocillopora</taxon>
    </lineage>
</organism>
<evidence type="ECO:0000259" key="9">
    <source>
        <dbReference type="PROSITE" id="PS50011"/>
    </source>
</evidence>
<evidence type="ECO:0000256" key="6">
    <source>
        <dbReference type="PROSITE-ProRule" id="PRU10141"/>
    </source>
</evidence>
<dbReference type="PROSITE" id="PS50011">
    <property type="entry name" value="PROTEIN_KINASE_DOM"/>
    <property type="match status" value="1"/>
</dbReference>
<feature type="domain" description="PDZ" evidence="10">
    <location>
        <begin position="654"/>
        <end position="731"/>
    </location>
</feature>
<dbReference type="InterPro" id="IPR000719">
    <property type="entry name" value="Prot_kinase_dom"/>
</dbReference>
<evidence type="ECO:0000256" key="5">
    <source>
        <dbReference type="ARBA" id="ARBA00022840"/>
    </source>
</evidence>
<dbReference type="PANTHER" id="PTHR13865">
    <property type="entry name" value="TIGHT JUNCTION PROTEIN"/>
    <property type="match status" value="1"/>
</dbReference>
<dbReference type="SUPFAM" id="SSF50156">
    <property type="entry name" value="PDZ domain-like"/>
    <property type="match status" value="2"/>
</dbReference>
<reference evidence="11 12" key="1">
    <citation type="submission" date="2022-05" db="EMBL/GenBank/DDBJ databases">
        <authorList>
            <consortium name="Genoscope - CEA"/>
            <person name="William W."/>
        </authorList>
    </citation>
    <scope>NUCLEOTIDE SEQUENCE [LARGE SCALE GENOMIC DNA]</scope>
</reference>
<proteinExistence type="predicted"/>
<dbReference type="EMBL" id="CALNXJ010000035">
    <property type="protein sequence ID" value="CAH3141576.1"/>
    <property type="molecule type" value="Genomic_DNA"/>
</dbReference>
<evidence type="ECO:0000256" key="8">
    <source>
        <dbReference type="SAM" id="MobiDB-lite"/>
    </source>
</evidence>
<gene>
    <name evidence="11" type="ORF">PMEA_00019812</name>
</gene>
<feature type="domain" description="PDZ" evidence="10">
    <location>
        <begin position="943"/>
        <end position="1009"/>
    </location>
</feature>
<dbReference type="PANTHER" id="PTHR13865:SF28">
    <property type="entry name" value="POLYCHAETOID, ISOFORM O"/>
    <property type="match status" value="1"/>
</dbReference>
<feature type="compositionally biased region" description="Basic and acidic residues" evidence="8">
    <location>
        <begin position="89"/>
        <end position="106"/>
    </location>
</feature>
<dbReference type="PROSITE" id="PS50106">
    <property type="entry name" value="PDZ"/>
    <property type="match status" value="2"/>
</dbReference>
<comment type="caution">
    <text evidence="11">The sequence shown here is derived from an EMBL/GenBank/DDBJ whole genome shotgun (WGS) entry which is preliminary data.</text>
</comment>
<dbReference type="GO" id="GO:0150105">
    <property type="term" value="P:protein localization to cell-cell junction"/>
    <property type="evidence" value="ECO:0007669"/>
    <property type="project" value="TreeGrafter"/>
</dbReference>
<dbReference type="InterPro" id="IPR036028">
    <property type="entry name" value="SH3-like_dom_sf"/>
</dbReference>
<dbReference type="InterPro" id="IPR017441">
    <property type="entry name" value="Protein_kinase_ATP_BS"/>
</dbReference>
<dbReference type="GO" id="GO:0005524">
    <property type="term" value="F:ATP binding"/>
    <property type="evidence" value="ECO:0007669"/>
    <property type="project" value="UniProtKB-UniRule"/>
</dbReference>
<dbReference type="GO" id="GO:0005886">
    <property type="term" value="C:plasma membrane"/>
    <property type="evidence" value="ECO:0007669"/>
    <property type="project" value="TreeGrafter"/>
</dbReference>
<dbReference type="InterPro" id="IPR011009">
    <property type="entry name" value="Kinase-like_dom_sf"/>
</dbReference>
<name>A0AAU9XAF2_9CNID</name>
<dbReference type="SUPFAM" id="SSF50044">
    <property type="entry name" value="SH3-domain"/>
    <property type="match status" value="1"/>
</dbReference>
<protein>
    <submittedName>
        <fullName evidence="11">Uncharacterized protein</fullName>
    </submittedName>
</protein>
<evidence type="ECO:0000256" key="2">
    <source>
        <dbReference type="ARBA" id="ARBA00022679"/>
    </source>
</evidence>
<keyword evidence="4" id="KW-0418">Kinase</keyword>
<dbReference type="Gene3D" id="2.30.30.40">
    <property type="entry name" value="SH3 Domains"/>
    <property type="match status" value="1"/>
</dbReference>
<dbReference type="GO" id="GO:0005923">
    <property type="term" value="C:bicellular tight junction"/>
    <property type="evidence" value="ECO:0007669"/>
    <property type="project" value="TreeGrafter"/>
</dbReference>
<feature type="coiled-coil region" evidence="7">
    <location>
        <begin position="300"/>
        <end position="404"/>
    </location>
</feature>
<evidence type="ECO:0000256" key="3">
    <source>
        <dbReference type="ARBA" id="ARBA00022741"/>
    </source>
</evidence>
<sequence>MSVSADSSPLTSDPNANNLKQGSLLLSIYGYAPFPASTSPASELKKQALGRSNSVGIIENIHTKAIQSSPLAGEIHYDASKRNSCFEIRSNEMPKRSTPGERERKTSSRLFRSMSLSGRKQTNKDQPAGDDKRNSAISISDNEKVTVLRDHNAQLLDEKNKAVNECDKMNKDLVDAHEKLKEAEREIENLKELLSTKIKKEFDNCEVDASDKITRMSYSDLELEPLETKDNVIFPSKVEHLETTIQASAVPLQKTSSCKECERLKQSRIKAVVEAIALRKYVKNLNDALSGGDADKQNFLNDVQKRLISAQTEKEVALEELATVIDQRNRAVREKDRALEEWGKATGKWENTLDQLDSLVKEMNKVKAERDDLTNKLKRKEEALERVKQETSLLSEQIEVTKQDSNDSIEEEENITFRDRSENTQSVRKLSTELTKAQQRNFEMDARVTSLEEKSETFKRERDHAKEQWRQSVKERKRLHREIACIVQARDEAIQKCFSTAEQLEKLKEEYNHLLNRLAKTGLSANNTSELSIPCSLKECKFCAGDSGGGLESPETSFTESEEIRVTLEKDDPLDSIKLARVSMNGRSFTAIIDVDKGLGSVRNIRKYDEIVSINDIPVTEGDQNLVRSLLDGALTTLNMVLKRQIGTYQLSFDLDLKAPKKSKVGLGFECGLYVKELKHGFISEDQNSLKIGDYVMKVNGKHLDKIIASSLEKVTKKSGDKLKLHVTRTISGKPMACEFKPTSYTDSESDTVVLRRLSRGNGDNRLSLISNDSSISRDSKFSYNSSLGSMSSNNDSSLADSSSDLYGNRFTGYGLFMPDRHRTPTTIYSPSSDTQLETIVADDWPDVGTGNDSQTSTDAKESDSHNHSTLKPNIRSPMNRKFVSTSQLQSGTFLTPMGADGTLVRAQSTITAVRVDDDGLTSNLSKSSTCGAIVPLGRSPRIMRFEKKSLDGLGVEVSGGYRVGIYVIELQENSICKAVGLQVGDRLLKLNSYDLTRATLDHATRIVRLLRTCTYIRIEAQQVLNYEEVLGDKPYDSLYVRTIHPYKAMAPDELSFTVGETLHVINTRANYDQARQSWKWVAQRARKDGKVLEEGLVPCMGSIPEHVESAVLTQTFQRFESESEEQMSDDAPSTLKRASTERRSIIQRYRKLMKRESRDLPNNTDENGESRLPWQLLIAQTFHRHGIDADLKNLPPLFVVHIGHFLSLVVHEKQNNSGPTKLSFAIKGISFEERFQVNLKFTEFSVQSSVDNKLVAYTRKNDDVLNIVINEIEDLRQRYSHLKELYSDAVKERDQAIEERNKATVLIALQLQSETEELNKRIETLQIQNRKLDEENEDLKIRLGYAKADLNKLQQTHIKLQIEQERCLQEKEDALAQVKEFENFRNKSQIVEVIDNQGEAKMTSEQEDPAYSNVRDEIFTSGADENLELEPKPPVTLKKSSLDDVYNVHEEIGKGKFGVVKRVTERSSKTTFAAKHIRLSTAGSGSSRDDIVREIDIMNKLHHKRLVGLIDAFETSRNIVMIMEFVSGVSCLKEWRMLIA</sequence>
<dbReference type="Gene3D" id="2.30.42.10">
    <property type="match status" value="2"/>
</dbReference>
<dbReference type="InterPro" id="IPR001478">
    <property type="entry name" value="PDZ"/>
</dbReference>
<feature type="binding site" evidence="6">
    <location>
        <position position="1476"/>
    </location>
    <ligand>
        <name>ATP</name>
        <dbReference type="ChEBI" id="CHEBI:30616"/>
    </ligand>
</feature>
<keyword evidence="1" id="KW-0723">Serine/threonine-protein kinase</keyword>
<dbReference type="GO" id="GO:0098609">
    <property type="term" value="P:cell-cell adhesion"/>
    <property type="evidence" value="ECO:0007669"/>
    <property type="project" value="TreeGrafter"/>
</dbReference>
<dbReference type="FunFam" id="3.30.200.20:FF:000042">
    <property type="entry name" value="Aurora kinase A"/>
    <property type="match status" value="1"/>
</dbReference>
<evidence type="ECO:0000256" key="4">
    <source>
        <dbReference type="ARBA" id="ARBA00022777"/>
    </source>
</evidence>
<dbReference type="PROSITE" id="PS00107">
    <property type="entry name" value="PROTEIN_KINASE_ATP"/>
    <property type="match status" value="1"/>
</dbReference>
<keyword evidence="2" id="KW-0808">Transferase</keyword>
<feature type="coiled-coil region" evidence="7">
    <location>
        <begin position="152"/>
        <end position="200"/>
    </location>
</feature>
<dbReference type="Gene3D" id="3.30.200.20">
    <property type="entry name" value="Phosphorylase Kinase, domain 1"/>
    <property type="match status" value="1"/>
</dbReference>
<feature type="coiled-coil region" evidence="7">
    <location>
        <begin position="434"/>
        <end position="524"/>
    </location>
</feature>